<sequence>MPLPVYFQHRRTQANLNYELPVIDVDIHNTSTTGIMLVDIPVQMPPFSSTPSLNNLEEFLNTKLFSSASTSVTATISPGPSGSTSSPASSLSFSGQSDILLTSQSYLDGVGYISPLKWTSLNKNRPLPAIRTELVLTQSENLALSRSRGPEKALLAGCGAGTLESASTLPTASAATSPFLRFCGSDTNLNAAAALSLDALNPSPPAPFPEPNAEELALQATVTSSTSAPILSALGRQRHFAGWVQWDLNGNRQGHTPVHAVWMSDLQFGGPAGIGKTSLSIGH</sequence>
<evidence type="ECO:0000313" key="2">
    <source>
        <dbReference type="Proteomes" id="UP000053593"/>
    </source>
</evidence>
<proteinExistence type="predicted"/>
<protein>
    <submittedName>
        <fullName evidence="1">Uncharacterized protein</fullName>
    </submittedName>
</protein>
<dbReference type="Proteomes" id="UP000053593">
    <property type="component" value="Unassembled WGS sequence"/>
</dbReference>
<name>A0A0D0CRW6_9AGAR</name>
<dbReference type="AlphaFoldDB" id="A0A0D0CRW6"/>
<organism evidence="1 2">
    <name type="scientific">Collybiopsis luxurians FD-317 M1</name>
    <dbReference type="NCBI Taxonomy" id="944289"/>
    <lineage>
        <taxon>Eukaryota</taxon>
        <taxon>Fungi</taxon>
        <taxon>Dikarya</taxon>
        <taxon>Basidiomycota</taxon>
        <taxon>Agaricomycotina</taxon>
        <taxon>Agaricomycetes</taxon>
        <taxon>Agaricomycetidae</taxon>
        <taxon>Agaricales</taxon>
        <taxon>Marasmiineae</taxon>
        <taxon>Omphalotaceae</taxon>
        <taxon>Collybiopsis</taxon>
        <taxon>Collybiopsis luxurians</taxon>
    </lineage>
</organism>
<reference evidence="1 2" key="1">
    <citation type="submission" date="2014-04" db="EMBL/GenBank/DDBJ databases">
        <title>Evolutionary Origins and Diversification of the Mycorrhizal Mutualists.</title>
        <authorList>
            <consortium name="DOE Joint Genome Institute"/>
            <consortium name="Mycorrhizal Genomics Consortium"/>
            <person name="Kohler A."/>
            <person name="Kuo A."/>
            <person name="Nagy L.G."/>
            <person name="Floudas D."/>
            <person name="Copeland A."/>
            <person name="Barry K.W."/>
            <person name="Cichocki N."/>
            <person name="Veneault-Fourrey C."/>
            <person name="LaButti K."/>
            <person name="Lindquist E.A."/>
            <person name="Lipzen A."/>
            <person name="Lundell T."/>
            <person name="Morin E."/>
            <person name="Murat C."/>
            <person name="Riley R."/>
            <person name="Ohm R."/>
            <person name="Sun H."/>
            <person name="Tunlid A."/>
            <person name="Henrissat B."/>
            <person name="Grigoriev I.V."/>
            <person name="Hibbett D.S."/>
            <person name="Martin F."/>
        </authorList>
    </citation>
    <scope>NUCLEOTIDE SEQUENCE [LARGE SCALE GENOMIC DNA]</scope>
    <source>
        <strain evidence="1 2">FD-317 M1</strain>
    </source>
</reference>
<keyword evidence="2" id="KW-1185">Reference proteome</keyword>
<dbReference type="HOGENOM" id="CLU_983711_0_0_1"/>
<accession>A0A0D0CRW6</accession>
<evidence type="ECO:0000313" key="1">
    <source>
        <dbReference type="EMBL" id="KIK58388.1"/>
    </source>
</evidence>
<dbReference type="EMBL" id="KN834785">
    <property type="protein sequence ID" value="KIK58388.1"/>
    <property type="molecule type" value="Genomic_DNA"/>
</dbReference>
<gene>
    <name evidence="1" type="ORF">GYMLUDRAFT_246099</name>
</gene>